<evidence type="ECO:0000256" key="1">
    <source>
        <dbReference type="ARBA" id="ARBA00004651"/>
    </source>
</evidence>
<evidence type="ECO:0000256" key="5">
    <source>
        <dbReference type="ARBA" id="ARBA00023136"/>
    </source>
</evidence>
<feature type="domain" description="Membrane transport protein MMPL" evidence="7">
    <location>
        <begin position="134"/>
        <end position="334"/>
    </location>
</feature>
<feature type="transmembrane region" description="Helical" evidence="6">
    <location>
        <begin position="609"/>
        <end position="631"/>
    </location>
</feature>
<keyword evidence="5 6" id="KW-0472">Membrane</keyword>
<sequence length="693" mass="76737">MKKFYQKIVEHPKSILTLFILAAVFSLFCQRLVRVNYDIKDYLPEKSPSTIALDKMEEEYEGGIPNARVMIRDTSVAEALEYKEKLEGCPGVVSVTWLDDAANIEQPLETLDQELAETYYKNGNALFTVTVEEDQVLDAVEAMEEVAGDRGAMSGDAVSTAVATTSTVSEVYKIAAFAVLFVFFVLFLTTTSWAEPVIVMAGLGIAIAINAGTNLIFGEISFVTNAAGNILQLAVSLDYSVFLIHRFEECMKTEETPRKAMVEALCKSTSSILSSGLTTVIGFLALVFMQFKIGPDLGLALAKGVTISLITVFVFMPVLILALNGWLMKTHHRRLLPDFHRFGFLVRKIMVPMTAVFALLVVPSYLASNQNTFYYGSAYIFGEDTELGRDIAEIEEIFGKSDTYALMIPRGDKVREEQLSQALHEIPEVTGILSYVDTVGAQIPEEYLDEELLSQLLSKDYSRMVLTVDADAEGEEAFALVEKIRETADTYYPDSWYLAGAGVSTYDLMDTITADMVKVNLIAIAAVFVVLLFTMKSVSLPVFLVLAIETAVWINVSIPYFKDSTVFYISYLIISSIQLGATVDYAILTTERYMEFRQTMDKKKAVSETIAAVTTSLLTSGIVLAVVGYLMGAISSHGILSQLGTFLGNGSMLSLTIVLFVLPGLLYLFDRLIEKTTLHTNFYQKRRHHHESK</sequence>
<dbReference type="EMBL" id="DXFG01000313">
    <property type="protein sequence ID" value="HIX38891.1"/>
    <property type="molecule type" value="Genomic_DNA"/>
</dbReference>
<feature type="transmembrane region" description="Helical" evidence="6">
    <location>
        <begin position="171"/>
        <end position="190"/>
    </location>
</feature>
<evidence type="ECO:0000256" key="3">
    <source>
        <dbReference type="ARBA" id="ARBA00022692"/>
    </source>
</evidence>
<dbReference type="PANTHER" id="PTHR33406">
    <property type="entry name" value="MEMBRANE PROTEIN MJ1562-RELATED"/>
    <property type="match status" value="1"/>
</dbReference>
<dbReference type="SUPFAM" id="SSF82866">
    <property type="entry name" value="Multidrug efflux transporter AcrB transmembrane domain"/>
    <property type="match status" value="2"/>
</dbReference>
<feature type="transmembrane region" description="Helical" evidence="6">
    <location>
        <begin position="567"/>
        <end position="588"/>
    </location>
</feature>
<protein>
    <submittedName>
        <fullName evidence="8">MMPL family transporter</fullName>
    </submittedName>
</protein>
<evidence type="ECO:0000313" key="9">
    <source>
        <dbReference type="Proteomes" id="UP000824230"/>
    </source>
</evidence>
<dbReference type="AlphaFoldDB" id="A0A9D1VPN8"/>
<dbReference type="PANTHER" id="PTHR33406:SF13">
    <property type="entry name" value="MEMBRANE PROTEIN YDFJ"/>
    <property type="match status" value="1"/>
</dbReference>
<feature type="transmembrane region" description="Helical" evidence="6">
    <location>
        <begin position="268"/>
        <end position="293"/>
    </location>
</feature>
<dbReference type="InterPro" id="IPR050545">
    <property type="entry name" value="Mycobact_MmpL"/>
</dbReference>
<name>A0A9D1VPN8_9FIRM</name>
<feature type="transmembrane region" description="Helical" evidence="6">
    <location>
        <begin position="651"/>
        <end position="669"/>
    </location>
</feature>
<keyword evidence="3 6" id="KW-0812">Transmembrane</keyword>
<keyword evidence="2" id="KW-1003">Cell membrane</keyword>
<comment type="caution">
    <text evidence="8">The sequence shown here is derived from an EMBL/GenBank/DDBJ whole genome shotgun (WGS) entry which is preliminary data.</text>
</comment>
<feature type="transmembrane region" description="Helical" evidence="6">
    <location>
        <begin position="516"/>
        <end position="535"/>
    </location>
</feature>
<dbReference type="Proteomes" id="UP000824230">
    <property type="component" value="Unassembled WGS sequence"/>
</dbReference>
<feature type="transmembrane region" description="Helical" evidence="6">
    <location>
        <begin position="197"/>
        <end position="217"/>
    </location>
</feature>
<reference evidence="8" key="1">
    <citation type="journal article" date="2021" name="PeerJ">
        <title>Extensive microbial diversity within the chicken gut microbiome revealed by metagenomics and culture.</title>
        <authorList>
            <person name="Gilroy R."/>
            <person name="Ravi A."/>
            <person name="Getino M."/>
            <person name="Pursley I."/>
            <person name="Horton D.L."/>
            <person name="Alikhan N.F."/>
            <person name="Baker D."/>
            <person name="Gharbi K."/>
            <person name="Hall N."/>
            <person name="Watson M."/>
            <person name="Adriaenssens E.M."/>
            <person name="Foster-Nyarko E."/>
            <person name="Jarju S."/>
            <person name="Secka A."/>
            <person name="Antonio M."/>
            <person name="Oren A."/>
            <person name="Chaudhuri R.R."/>
            <person name="La Ragione R."/>
            <person name="Hildebrand F."/>
            <person name="Pallen M.J."/>
        </authorList>
    </citation>
    <scope>NUCLEOTIDE SEQUENCE</scope>
    <source>
        <strain evidence="8">ChiHjej12B11-1927</strain>
    </source>
</reference>
<feature type="domain" description="Membrane transport protein MMPL" evidence="7">
    <location>
        <begin position="441"/>
        <end position="672"/>
    </location>
</feature>
<evidence type="ECO:0000313" key="8">
    <source>
        <dbReference type="EMBL" id="HIX38891.1"/>
    </source>
</evidence>
<feature type="transmembrane region" description="Helical" evidence="6">
    <location>
        <begin position="349"/>
        <end position="367"/>
    </location>
</feature>
<organism evidence="8 9">
    <name type="scientific">Candidatus Blautia pullistercoris</name>
    <dbReference type="NCBI Taxonomy" id="2838499"/>
    <lineage>
        <taxon>Bacteria</taxon>
        <taxon>Bacillati</taxon>
        <taxon>Bacillota</taxon>
        <taxon>Clostridia</taxon>
        <taxon>Lachnospirales</taxon>
        <taxon>Lachnospiraceae</taxon>
        <taxon>Blautia</taxon>
    </lineage>
</organism>
<dbReference type="Pfam" id="PF03176">
    <property type="entry name" value="MMPL"/>
    <property type="match status" value="2"/>
</dbReference>
<dbReference type="InterPro" id="IPR004869">
    <property type="entry name" value="MMPL_dom"/>
</dbReference>
<comment type="subcellular location">
    <subcellularLocation>
        <location evidence="1">Cell membrane</location>
        <topology evidence="1">Multi-pass membrane protein</topology>
    </subcellularLocation>
</comment>
<gene>
    <name evidence="8" type="ORF">H9738_13660</name>
</gene>
<accession>A0A9D1VPN8</accession>
<keyword evidence="4 6" id="KW-1133">Transmembrane helix</keyword>
<evidence type="ECO:0000256" key="4">
    <source>
        <dbReference type="ARBA" id="ARBA00022989"/>
    </source>
</evidence>
<evidence type="ECO:0000256" key="6">
    <source>
        <dbReference type="SAM" id="Phobius"/>
    </source>
</evidence>
<evidence type="ECO:0000259" key="7">
    <source>
        <dbReference type="Pfam" id="PF03176"/>
    </source>
</evidence>
<proteinExistence type="predicted"/>
<dbReference type="Gene3D" id="1.20.1640.10">
    <property type="entry name" value="Multidrug efflux transporter AcrB transmembrane domain"/>
    <property type="match status" value="2"/>
</dbReference>
<dbReference type="GO" id="GO:0005886">
    <property type="term" value="C:plasma membrane"/>
    <property type="evidence" value="ECO:0007669"/>
    <property type="project" value="UniProtKB-SubCell"/>
</dbReference>
<feature type="transmembrane region" description="Helical" evidence="6">
    <location>
        <begin position="542"/>
        <end position="561"/>
    </location>
</feature>
<evidence type="ECO:0000256" key="2">
    <source>
        <dbReference type="ARBA" id="ARBA00022475"/>
    </source>
</evidence>
<reference evidence="8" key="2">
    <citation type="submission" date="2021-04" db="EMBL/GenBank/DDBJ databases">
        <authorList>
            <person name="Gilroy R."/>
        </authorList>
    </citation>
    <scope>NUCLEOTIDE SEQUENCE</scope>
    <source>
        <strain evidence="8">ChiHjej12B11-1927</strain>
    </source>
</reference>
<feature type="transmembrane region" description="Helical" evidence="6">
    <location>
        <begin position="305"/>
        <end position="328"/>
    </location>
</feature>